<organism evidence="1 2">
    <name type="scientific">Dermacentor silvarum</name>
    <name type="common">Tick</name>
    <dbReference type="NCBI Taxonomy" id="543639"/>
    <lineage>
        <taxon>Eukaryota</taxon>
        <taxon>Metazoa</taxon>
        <taxon>Ecdysozoa</taxon>
        <taxon>Arthropoda</taxon>
        <taxon>Chelicerata</taxon>
        <taxon>Arachnida</taxon>
        <taxon>Acari</taxon>
        <taxon>Parasitiformes</taxon>
        <taxon>Ixodida</taxon>
        <taxon>Ixodoidea</taxon>
        <taxon>Ixodidae</taxon>
        <taxon>Rhipicephalinae</taxon>
        <taxon>Dermacentor</taxon>
    </lineage>
</organism>
<proteinExistence type="predicted"/>
<keyword evidence="2" id="KW-1185">Reference proteome</keyword>
<sequence>MRLRRLARSSYASREGRRAARARVKPDLILSVILSARGGSGSLDVTWSACDLPAAWKQVLSKFRNRTETLGVAAEVSPAMEGINNEALIACVEARPALWQAKHKHHKNKHMTRCLWTEVARIVMPDAAVTDDVITALQKRWKSLRDKFRRLLKGLQEEKKSGAGADDVQDDVVWPFFEQMMFLRDTMEYRPLVPLPGDLTSTAAEVRHQKIAGIRSSSLKVSGTCGAKWKVALLRAIPWHALPPVPRHNIPKTVLPVCEMMHICVQDGQEVVQDASCFDDKVNILRLQRDGSEEYAPPGCCDAKGIFHAPPEKKKENH</sequence>
<evidence type="ECO:0000313" key="2">
    <source>
        <dbReference type="Proteomes" id="UP000821865"/>
    </source>
</evidence>
<accession>A0ACB8DAI1</accession>
<evidence type="ECO:0000313" key="1">
    <source>
        <dbReference type="EMBL" id="KAH7964998.1"/>
    </source>
</evidence>
<dbReference type="Proteomes" id="UP000821865">
    <property type="component" value="Chromosome 2"/>
</dbReference>
<dbReference type="EMBL" id="CM023471">
    <property type="protein sequence ID" value="KAH7964998.1"/>
    <property type="molecule type" value="Genomic_DNA"/>
</dbReference>
<gene>
    <name evidence="1" type="ORF">HPB49_002763</name>
</gene>
<reference evidence="1" key="1">
    <citation type="submission" date="2020-05" db="EMBL/GenBank/DDBJ databases">
        <title>Large-scale comparative analyses of tick genomes elucidate their genetic diversity and vector capacities.</title>
        <authorList>
            <person name="Jia N."/>
            <person name="Wang J."/>
            <person name="Shi W."/>
            <person name="Du L."/>
            <person name="Sun Y."/>
            <person name="Zhan W."/>
            <person name="Jiang J."/>
            <person name="Wang Q."/>
            <person name="Zhang B."/>
            <person name="Ji P."/>
            <person name="Sakyi L.B."/>
            <person name="Cui X."/>
            <person name="Yuan T."/>
            <person name="Jiang B."/>
            <person name="Yang W."/>
            <person name="Lam T.T.-Y."/>
            <person name="Chang Q."/>
            <person name="Ding S."/>
            <person name="Wang X."/>
            <person name="Zhu J."/>
            <person name="Ruan X."/>
            <person name="Zhao L."/>
            <person name="Wei J."/>
            <person name="Que T."/>
            <person name="Du C."/>
            <person name="Cheng J."/>
            <person name="Dai P."/>
            <person name="Han X."/>
            <person name="Huang E."/>
            <person name="Gao Y."/>
            <person name="Liu J."/>
            <person name="Shao H."/>
            <person name="Ye R."/>
            <person name="Li L."/>
            <person name="Wei W."/>
            <person name="Wang X."/>
            <person name="Wang C."/>
            <person name="Yang T."/>
            <person name="Huo Q."/>
            <person name="Li W."/>
            <person name="Guo W."/>
            <person name="Chen H."/>
            <person name="Zhou L."/>
            <person name="Ni X."/>
            <person name="Tian J."/>
            <person name="Zhou Y."/>
            <person name="Sheng Y."/>
            <person name="Liu T."/>
            <person name="Pan Y."/>
            <person name="Xia L."/>
            <person name="Li J."/>
            <person name="Zhao F."/>
            <person name="Cao W."/>
        </authorList>
    </citation>
    <scope>NUCLEOTIDE SEQUENCE</scope>
    <source>
        <strain evidence="1">Dsil-2018</strain>
    </source>
</reference>
<protein>
    <submittedName>
        <fullName evidence="1">Uncharacterized protein</fullName>
    </submittedName>
</protein>
<comment type="caution">
    <text evidence="1">The sequence shown here is derived from an EMBL/GenBank/DDBJ whole genome shotgun (WGS) entry which is preliminary data.</text>
</comment>
<name>A0ACB8DAI1_DERSI</name>